<dbReference type="SUPFAM" id="SSF82185">
    <property type="entry name" value="Histone H3 K4-specific methyltransferase SET7/9 N-terminal domain"/>
    <property type="match status" value="1"/>
</dbReference>
<accession>A0A8K0DBA3</accession>
<dbReference type="Gene3D" id="2.20.110.10">
    <property type="entry name" value="Histone H3 K4-specific methyltransferase SET7/9 N-terminal domain"/>
    <property type="match status" value="1"/>
</dbReference>
<dbReference type="Proteomes" id="UP000801492">
    <property type="component" value="Unassembled WGS sequence"/>
</dbReference>
<evidence type="ECO:0000313" key="3">
    <source>
        <dbReference type="Proteomes" id="UP000801492"/>
    </source>
</evidence>
<comment type="caution">
    <text evidence="2">The sequence shown here is derived from an EMBL/GenBank/DDBJ whole genome shotgun (WGS) entry which is preliminary data.</text>
</comment>
<dbReference type="PANTHER" id="PTHR46917:SF1">
    <property type="entry name" value="MORN REPEAT-CONTAINING PROTEIN 2"/>
    <property type="match status" value="1"/>
</dbReference>
<dbReference type="InterPro" id="IPR052849">
    <property type="entry name" value="MORN_repeat_protein"/>
</dbReference>
<keyword evidence="3" id="KW-1185">Reference proteome</keyword>
<proteinExistence type="predicted"/>
<dbReference type="EMBL" id="VTPC01003951">
    <property type="protein sequence ID" value="KAF2897730.1"/>
    <property type="molecule type" value="Genomic_DNA"/>
</dbReference>
<reference evidence="2" key="1">
    <citation type="submission" date="2019-08" db="EMBL/GenBank/DDBJ databases">
        <title>The genome of the North American firefly Photinus pyralis.</title>
        <authorList>
            <consortium name="Photinus pyralis genome working group"/>
            <person name="Fallon T.R."/>
            <person name="Sander Lower S.E."/>
            <person name="Weng J.-K."/>
        </authorList>
    </citation>
    <scope>NUCLEOTIDE SEQUENCE</scope>
    <source>
        <strain evidence="2">TRF0915ILg1</strain>
        <tissue evidence="2">Whole body</tissue>
    </source>
</reference>
<organism evidence="2 3">
    <name type="scientific">Ignelater luminosus</name>
    <name type="common">Cucubano</name>
    <name type="synonym">Pyrophorus luminosus</name>
    <dbReference type="NCBI Taxonomy" id="2038154"/>
    <lineage>
        <taxon>Eukaryota</taxon>
        <taxon>Metazoa</taxon>
        <taxon>Ecdysozoa</taxon>
        <taxon>Arthropoda</taxon>
        <taxon>Hexapoda</taxon>
        <taxon>Insecta</taxon>
        <taxon>Pterygota</taxon>
        <taxon>Neoptera</taxon>
        <taxon>Endopterygota</taxon>
        <taxon>Coleoptera</taxon>
        <taxon>Polyphaga</taxon>
        <taxon>Elateriformia</taxon>
        <taxon>Elateroidea</taxon>
        <taxon>Elateridae</taxon>
        <taxon>Agrypninae</taxon>
        <taxon>Pyrophorini</taxon>
        <taxon>Ignelater</taxon>
    </lineage>
</organism>
<feature type="region of interest" description="Disordered" evidence="1">
    <location>
        <begin position="298"/>
        <end position="335"/>
    </location>
</feature>
<feature type="compositionally biased region" description="Basic and acidic residues" evidence="1">
    <location>
        <begin position="311"/>
        <end position="322"/>
    </location>
</feature>
<evidence type="ECO:0000313" key="2">
    <source>
        <dbReference type="EMBL" id="KAF2897730.1"/>
    </source>
</evidence>
<dbReference type="AlphaFoldDB" id="A0A8K0DBA3"/>
<gene>
    <name evidence="2" type="ORF">ILUMI_08447</name>
</gene>
<name>A0A8K0DBA3_IGNLU</name>
<protein>
    <submittedName>
        <fullName evidence="2">Uncharacterized protein</fullName>
    </submittedName>
</protein>
<sequence length="335" mass="39346">MSKPRKESCVGEEDPNLYFGINEFILPNADMYVGEYCAHRYGLIWREGKGKYITKDGQTYEGNWRDDKLIERTELAIKFPTGEEFHGCTVQDKYTGPGIYTMENTMDISCEFANNKPIGNITLIDINGRIWEGDAGENSALLLPENQFYFNIPNDLGIGKLKSKFTQEELGKEISKSRQSTPISDRELEKIIFAKSKKTLDDIDFTSSKWYRRYSRYRTMKDRIAEKLKHLESDEDTEGLTDEENKWYKKYQKNKMEQKEKKKQKNLAKTKTTKVDTALLDEFYSKEYKESYPPMKLIYRHSERDEDNLDTNEKGEVEENEKVLITTEFEQENKK</sequence>
<dbReference type="PANTHER" id="PTHR46917">
    <property type="entry name" value="MORN REPEAT-CONTAINING PROTEIN 2"/>
    <property type="match status" value="1"/>
</dbReference>
<dbReference type="OrthoDB" id="437960at2759"/>
<evidence type="ECO:0000256" key="1">
    <source>
        <dbReference type="SAM" id="MobiDB-lite"/>
    </source>
</evidence>